<gene>
    <name evidence="1" type="ordered locus">DEHA2G01804g</name>
</gene>
<dbReference type="eggNOG" id="KOG1674">
    <property type="taxonomic scope" value="Eukaryota"/>
</dbReference>
<dbReference type="AlphaFoldDB" id="B5RV20"/>
<dbReference type="VEuPathDB" id="FungiDB:DEHA2G01804g"/>
<dbReference type="EMBL" id="CR382139">
    <property type="protein sequence ID" value="CAR65899.1"/>
    <property type="molecule type" value="Genomic_DNA"/>
</dbReference>
<dbReference type="HOGENOM" id="CLU_057447_0_0_1"/>
<evidence type="ECO:0000313" key="2">
    <source>
        <dbReference type="Proteomes" id="UP000000599"/>
    </source>
</evidence>
<keyword evidence="2" id="KW-1185">Reference proteome</keyword>
<dbReference type="InterPro" id="IPR013922">
    <property type="entry name" value="Cyclin_PHO80-like"/>
</dbReference>
<dbReference type="RefSeq" id="XP_002770564.1">
    <property type="nucleotide sequence ID" value="XM_002770518.1"/>
</dbReference>
<dbReference type="Pfam" id="PF08613">
    <property type="entry name" value="Cyclin"/>
    <property type="match status" value="1"/>
</dbReference>
<dbReference type="GO" id="GO:0019901">
    <property type="term" value="F:protein kinase binding"/>
    <property type="evidence" value="ECO:0007669"/>
    <property type="project" value="InterPro"/>
</dbReference>
<name>B5RV20_DEBHA</name>
<dbReference type="OMA" id="FANEMSN"/>
<dbReference type="PANTHER" id="PTHR15615">
    <property type="match status" value="1"/>
</dbReference>
<dbReference type="InParanoid" id="B5RV20"/>
<accession>B5RV20</accession>
<dbReference type="PANTHER" id="PTHR15615:SF122">
    <property type="entry name" value="CYCLIN"/>
    <property type="match status" value="1"/>
</dbReference>
<dbReference type="GO" id="GO:0000307">
    <property type="term" value="C:cyclin-dependent protein kinase holoenzyme complex"/>
    <property type="evidence" value="ECO:0007669"/>
    <property type="project" value="TreeGrafter"/>
</dbReference>
<reference evidence="1 2" key="1">
    <citation type="journal article" date="2004" name="Nature">
        <title>Genome evolution in yeasts.</title>
        <authorList>
            <consortium name="Genolevures"/>
            <person name="Dujon B."/>
            <person name="Sherman D."/>
            <person name="Fischer G."/>
            <person name="Durrens P."/>
            <person name="Casaregola S."/>
            <person name="Lafontaine I."/>
            <person name="de Montigny J."/>
            <person name="Marck C."/>
            <person name="Neuveglise C."/>
            <person name="Talla E."/>
            <person name="Goffard N."/>
            <person name="Frangeul L."/>
            <person name="Aigle M."/>
            <person name="Anthouard V."/>
            <person name="Babour A."/>
            <person name="Barbe V."/>
            <person name="Barnay S."/>
            <person name="Blanchin S."/>
            <person name="Beckerich J.M."/>
            <person name="Beyne E."/>
            <person name="Bleykasten C."/>
            <person name="Boisrame A."/>
            <person name="Boyer J."/>
            <person name="Cattolico L."/>
            <person name="Confanioleri F."/>
            <person name="de Daruvar A."/>
            <person name="Despons L."/>
            <person name="Fabre E."/>
            <person name="Fairhead C."/>
            <person name="Ferry-Dumazet H."/>
            <person name="Groppi A."/>
            <person name="Hantraye F."/>
            <person name="Hennequin C."/>
            <person name="Jauniaux N."/>
            <person name="Joyet P."/>
            <person name="Kachouri R."/>
            <person name="Kerrest A."/>
            <person name="Koszul R."/>
            <person name="Lemaire M."/>
            <person name="Lesur I."/>
            <person name="Ma L."/>
            <person name="Muller H."/>
            <person name="Nicaud J.M."/>
            <person name="Nikolski M."/>
            <person name="Oztas S."/>
            <person name="Ozier-Kalogeropoulos O."/>
            <person name="Pellenz S."/>
            <person name="Potier S."/>
            <person name="Richard G.F."/>
            <person name="Straub M.L."/>
            <person name="Suleau A."/>
            <person name="Swennene D."/>
            <person name="Tekaia F."/>
            <person name="Wesolowski-Louvel M."/>
            <person name="Westhof E."/>
            <person name="Wirth B."/>
            <person name="Zeniou-Meyer M."/>
            <person name="Zivanovic I."/>
            <person name="Bolotin-Fukuhara M."/>
            <person name="Thierry A."/>
            <person name="Bouchier C."/>
            <person name="Caudron B."/>
            <person name="Scarpelli C."/>
            <person name="Gaillardin C."/>
            <person name="Weissenbach J."/>
            <person name="Wincker P."/>
            <person name="Souciet J.L."/>
        </authorList>
    </citation>
    <scope>NUCLEOTIDE SEQUENCE [LARGE SCALE GENOMIC DNA]</scope>
    <source>
        <strain evidence="2">ATCC 36239 / CBS 767 / BCRC 21394 / JCM 1990 / NBRC 0083 / IGC 2968</strain>
    </source>
</reference>
<dbReference type="Proteomes" id="UP000000599">
    <property type="component" value="Chromosome G"/>
</dbReference>
<dbReference type="GeneID" id="8999109"/>
<sequence length="373" mass="42451">MDNSEIRLKPPQETFVDEPCSLDDISVDELAFDLEHGLKDINKLNSFHAIAIFSSCLQDIIKLQADELLFKKFRKQQLEKLSVDIDVLFGDRKNVCDNSSRIATEKLRSPSVSPPLKFAKLHNNFEEANDDFIKDITPDSLFNEDKLGDFASNGNVGSETLDDIDPPFIPIEELIEITSIERVSKQITSQDSDRLRTEIEYHLANKVSSQNALLLKSFNLVNIPTLSIEQFLTRIKTYSSSTSVSVYIHSVYLIFKLSILLDIVPLTEFNVHRLILASIRCSTKNLEDVYQKQKSFATVGGVSVKDLFKIEMGFLYLCNFKLITGEEILNTYLKEEFTELRKFCKENIINDEYKKDTQNGNGNNDSFSAEDGK</sequence>
<proteinExistence type="predicted"/>
<dbReference type="Gene3D" id="1.10.472.10">
    <property type="entry name" value="Cyclin-like"/>
    <property type="match status" value="1"/>
</dbReference>
<dbReference type="OrthoDB" id="5304883at2759"/>
<dbReference type="KEGG" id="dha:DEHA2G01804g"/>
<organism evidence="1 2">
    <name type="scientific">Debaryomyces hansenii (strain ATCC 36239 / CBS 767 / BCRC 21394 / JCM 1990 / NBRC 0083 / IGC 2968)</name>
    <name type="common">Yeast</name>
    <name type="synonym">Torulaspora hansenii</name>
    <dbReference type="NCBI Taxonomy" id="284592"/>
    <lineage>
        <taxon>Eukaryota</taxon>
        <taxon>Fungi</taxon>
        <taxon>Dikarya</taxon>
        <taxon>Ascomycota</taxon>
        <taxon>Saccharomycotina</taxon>
        <taxon>Pichiomycetes</taxon>
        <taxon>Debaryomycetaceae</taxon>
        <taxon>Debaryomyces</taxon>
    </lineage>
</organism>
<dbReference type="GO" id="GO:0005634">
    <property type="term" value="C:nucleus"/>
    <property type="evidence" value="ECO:0007669"/>
    <property type="project" value="TreeGrafter"/>
</dbReference>
<protein>
    <submittedName>
        <fullName evidence="1">DEHA2G01804p</fullName>
    </submittedName>
</protein>
<dbReference type="GO" id="GO:0016538">
    <property type="term" value="F:cyclin-dependent protein serine/threonine kinase regulator activity"/>
    <property type="evidence" value="ECO:0007669"/>
    <property type="project" value="TreeGrafter"/>
</dbReference>
<dbReference type="STRING" id="284592.B5RV20"/>
<evidence type="ECO:0000313" key="1">
    <source>
        <dbReference type="EMBL" id="CAR65899.1"/>
    </source>
</evidence>